<proteinExistence type="predicted"/>
<reference evidence="1 2" key="1">
    <citation type="submission" date="2019-07" db="EMBL/GenBank/DDBJ databases">
        <title>The pathways for chlorine oxyanion respiration interact through the shared metabolite chlorate.</title>
        <authorList>
            <person name="Barnum T.P."/>
            <person name="Cheng Y."/>
            <person name="Hill K.A."/>
            <person name="Lucas L.N."/>
            <person name="Carlson H.K."/>
            <person name="Coates J.D."/>
        </authorList>
    </citation>
    <scope>NUCLEOTIDE SEQUENCE [LARGE SCALE GENOMIC DNA]</scope>
    <source>
        <strain evidence="1 2">SFB-3</strain>
    </source>
</reference>
<comment type="caution">
    <text evidence="1">The sequence shown here is derived from an EMBL/GenBank/DDBJ whole genome shotgun (WGS) entry which is preliminary data.</text>
</comment>
<dbReference type="RefSeq" id="WP_144310719.1">
    <property type="nucleotide sequence ID" value="NZ_VMNK01000016.1"/>
</dbReference>
<accession>A0A557QI97</accession>
<evidence type="ECO:0008006" key="3">
    <source>
        <dbReference type="Google" id="ProtNLM"/>
    </source>
</evidence>
<dbReference type="AlphaFoldDB" id="A0A557QI97"/>
<dbReference type="SUPFAM" id="SSF49464">
    <property type="entry name" value="Carboxypeptidase regulatory domain-like"/>
    <property type="match status" value="1"/>
</dbReference>
<dbReference type="Proteomes" id="UP000319502">
    <property type="component" value="Unassembled WGS sequence"/>
</dbReference>
<sequence length="127" mass="14170">MQKLLGALLVAPLIGLCGCVPSPFYESPRVNGRVVAADTNIPIEGARAFLEEYPEHQATTDDRGMFYLDSLSKYHWCFLLPDACLPFWQKGTLSVDFPGFRAARIEFGTSIENRSDSVELTILLDKE</sequence>
<dbReference type="EMBL" id="VMNK01000016">
    <property type="protein sequence ID" value="TVO52629.1"/>
    <property type="molecule type" value="Genomic_DNA"/>
</dbReference>
<dbReference type="PROSITE" id="PS51257">
    <property type="entry name" value="PROKAR_LIPOPROTEIN"/>
    <property type="match status" value="1"/>
</dbReference>
<dbReference type="InterPro" id="IPR008969">
    <property type="entry name" value="CarboxyPept-like_regulatory"/>
</dbReference>
<name>A0A557QI97_9RHOO</name>
<gene>
    <name evidence="1" type="ORF">FHP91_16975</name>
</gene>
<evidence type="ECO:0000313" key="2">
    <source>
        <dbReference type="Proteomes" id="UP000319502"/>
    </source>
</evidence>
<protein>
    <recommendedName>
        <fullName evidence="3">Carboxypeptidase regulatory-like domain-containing protein</fullName>
    </recommendedName>
</protein>
<organism evidence="1 2">
    <name type="scientific">Denitromonas halophila</name>
    <dbReference type="NCBI Taxonomy" id="1629404"/>
    <lineage>
        <taxon>Bacteria</taxon>
        <taxon>Pseudomonadati</taxon>
        <taxon>Pseudomonadota</taxon>
        <taxon>Betaproteobacteria</taxon>
        <taxon>Rhodocyclales</taxon>
        <taxon>Zoogloeaceae</taxon>
        <taxon>Denitromonas</taxon>
    </lineage>
</organism>
<evidence type="ECO:0000313" key="1">
    <source>
        <dbReference type="EMBL" id="TVO52629.1"/>
    </source>
</evidence>
<keyword evidence="2" id="KW-1185">Reference proteome</keyword>